<reference evidence="1" key="1">
    <citation type="submission" date="2020-06" db="EMBL/GenBank/DDBJ databases">
        <authorList>
            <person name="Li T."/>
            <person name="Hu X."/>
            <person name="Zhang T."/>
            <person name="Song X."/>
            <person name="Zhang H."/>
            <person name="Dai N."/>
            <person name="Sheng W."/>
            <person name="Hou X."/>
            <person name="Wei L."/>
        </authorList>
    </citation>
    <scope>NUCLEOTIDE SEQUENCE</scope>
    <source>
        <strain evidence="1">KEN1</strain>
        <tissue evidence="1">Leaf</tissue>
    </source>
</reference>
<dbReference type="EMBL" id="JACGWN010000015">
    <property type="protein sequence ID" value="KAL0400831.1"/>
    <property type="molecule type" value="Genomic_DNA"/>
</dbReference>
<name>A0AAW2TB29_9LAMI</name>
<accession>A0AAW2TB29</accession>
<proteinExistence type="predicted"/>
<evidence type="ECO:0000313" key="1">
    <source>
        <dbReference type="EMBL" id="KAL0400831.1"/>
    </source>
</evidence>
<sequence length="159" mass="17954">MRLFKWTPDFNPKIESPIAPVWIRLPELPVHLSQKKSLFGIASLVGLPLKLDEATADGFRPSMARICVELDLLKTRPESIWIGTEGRYFSQPVVYERCPKYCSQCLHLGHGVKECREGLGQTNVQQEATDLRTIIDKRKAESAPSFTATGTKNCERQPQ</sequence>
<dbReference type="InterPro" id="IPR040256">
    <property type="entry name" value="At4g02000-like"/>
</dbReference>
<evidence type="ECO:0008006" key="2">
    <source>
        <dbReference type="Google" id="ProtNLM"/>
    </source>
</evidence>
<gene>
    <name evidence="1" type="ORF">Slati_4113000</name>
</gene>
<organism evidence="1">
    <name type="scientific">Sesamum latifolium</name>
    <dbReference type="NCBI Taxonomy" id="2727402"/>
    <lineage>
        <taxon>Eukaryota</taxon>
        <taxon>Viridiplantae</taxon>
        <taxon>Streptophyta</taxon>
        <taxon>Embryophyta</taxon>
        <taxon>Tracheophyta</taxon>
        <taxon>Spermatophyta</taxon>
        <taxon>Magnoliopsida</taxon>
        <taxon>eudicotyledons</taxon>
        <taxon>Gunneridae</taxon>
        <taxon>Pentapetalae</taxon>
        <taxon>asterids</taxon>
        <taxon>lamiids</taxon>
        <taxon>Lamiales</taxon>
        <taxon>Pedaliaceae</taxon>
        <taxon>Sesamum</taxon>
    </lineage>
</organism>
<dbReference type="AlphaFoldDB" id="A0AAW2TB29"/>
<comment type="caution">
    <text evidence="1">The sequence shown here is derived from an EMBL/GenBank/DDBJ whole genome shotgun (WGS) entry which is preliminary data.</text>
</comment>
<reference evidence="1" key="2">
    <citation type="journal article" date="2024" name="Plant">
        <title>Genomic evolution and insights into agronomic trait innovations of Sesamum species.</title>
        <authorList>
            <person name="Miao H."/>
            <person name="Wang L."/>
            <person name="Qu L."/>
            <person name="Liu H."/>
            <person name="Sun Y."/>
            <person name="Le M."/>
            <person name="Wang Q."/>
            <person name="Wei S."/>
            <person name="Zheng Y."/>
            <person name="Lin W."/>
            <person name="Duan Y."/>
            <person name="Cao H."/>
            <person name="Xiong S."/>
            <person name="Wang X."/>
            <person name="Wei L."/>
            <person name="Li C."/>
            <person name="Ma Q."/>
            <person name="Ju M."/>
            <person name="Zhao R."/>
            <person name="Li G."/>
            <person name="Mu C."/>
            <person name="Tian Q."/>
            <person name="Mei H."/>
            <person name="Zhang T."/>
            <person name="Gao T."/>
            <person name="Zhang H."/>
        </authorList>
    </citation>
    <scope>NUCLEOTIDE SEQUENCE</scope>
    <source>
        <strain evidence="1">KEN1</strain>
    </source>
</reference>
<dbReference type="PANTHER" id="PTHR31286:SF165">
    <property type="entry name" value="DUF4283 DOMAIN-CONTAINING PROTEIN"/>
    <property type="match status" value="1"/>
</dbReference>
<protein>
    <recommendedName>
        <fullName evidence="2">DUF4283 domain-containing protein</fullName>
    </recommendedName>
</protein>
<dbReference type="PANTHER" id="PTHR31286">
    <property type="entry name" value="GLYCINE-RICH CELL WALL STRUCTURAL PROTEIN 1.8-LIKE"/>
    <property type="match status" value="1"/>
</dbReference>